<dbReference type="EMBL" id="JBEZFP010000222">
    <property type="protein sequence ID" value="MEU8139981.1"/>
    <property type="molecule type" value="Genomic_DNA"/>
</dbReference>
<feature type="compositionally biased region" description="Low complexity" evidence="4">
    <location>
        <begin position="1"/>
        <end position="13"/>
    </location>
</feature>
<organism evidence="7 8">
    <name type="scientific">Streptodolium elevatio</name>
    <dbReference type="NCBI Taxonomy" id="3157996"/>
    <lineage>
        <taxon>Bacteria</taxon>
        <taxon>Bacillati</taxon>
        <taxon>Actinomycetota</taxon>
        <taxon>Actinomycetes</taxon>
        <taxon>Kitasatosporales</taxon>
        <taxon>Streptomycetaceae</taxon>
        <taxon>Streptodolium</taxon>
    </lineage>
</organism>
<evidence type="ECO:0000259" key="5">
    <source>
        <dbReference type="Pfam" id="PF11380"/>
    </source>
</evidence>
<proteinExistence type="inferred from homology"/>
<feature type="domain" description="Stealth protein CR1 conserved region 1" evidence="6">
    <location>
        <begin position="296"/>
        <end position="321"/>
    </location>
</feature>
<protein>
    <submittedName>
        <fullName evidence="7">Stealth family protein</fullName>
    </submittedName>
</protein>
<dbReference type="PANTHER" id="PTHR24045">
    <property type="match status" value="1"/>
</dbReference>
<dbReference type="Proteomes" id="UP001551482">
    <property type="component" value="Unassembled WGS sequence"/>
</dbReference>
<feature type="region of interest" description="Disordered" evidence="4">
    <location>
        <begin position="1"/>
        <end position="21"/>
    </location>
</feature>
<evidence type="ECO:0000256" key="4">
    <source>
        <dbReference type="SAM" id="MobiDB-lite"/>
    </source>
</evidence>
<dbReference type="Pfam" id="PF17101">
    <property type="entry name" value="Stealth_CR1"/>
    <property type="match status" value="1"/>
</dbReference>
<keyword evidence="3" id="KW-0270">Exopolysaccharide synthesis</keyword>
<comment type="similarity">
    <text evidence="1">Belongs to the stealth family.</text>
</comment>
<evidence type="ECO:0000256" key="3">
    <source>
        <dbReference type="ARBA" id="ARBA00023169"/>
    </source>
</evidence>
<evidence type="ECO:0000256" key="2">
    <source>
        <dbReference type="ARBA" id="ARBA00022679"/>
    </source>
</evidence>
<keyword evidence="8" id="KW-1185">Reference proteome</keyword>
<keyword evidence="2" id="KW-0808">Transferase</keyword>
<evidence type="ECO:0000256" key="1">
    <source>
        <dbReference type="ARBA" id="ARBA00007583"/>
    </source>
</evidence>
<comment type="caution">
    <text evidence="7">The sequence shown here is derived from an EMBL/GenBank/DDBJ whole genome shotgun (WGS) entry which is preliminary data.</text>
</comment>
<dbReference type="Pfam" id="PF11380">
    <property type="entry name" value="Stealth_CR2"/>
    <property type="match status" value="1"/>
</dbReference>
<accession>A0ABV3DW66</accession>
<dbReference type="RefSeq" id="WP_358364640.1">
    <property type="nucleotide sequence ID" value="NZ_JBEZFP010000222.1"/>
</dbReference>
<dbReference type="InterPro" id="IPR047141">
    <property type="entry name" value="Stealth"/>
</dbReference>
<feature type="non-terminal residue" evidence="7">
    <location>
        <position position="449"/>
    </location>
</feature>
<name>A0ABV3DW66_9ACTN</name>
<dbReference type="InterPro" id="IPR021520">
    <property type="entry name" value="Stealth_CR2"/>
</dbReference>
<evidence type="ECO:0000259" key="6">
    <source>
        <dbReference type="Pfam" id="PF17101"/>
    </source>
</evidence>
<evidence type="ECO:0000313" key="8">
    <source>
        <dbReference type="Proteomes" id="UP001551482"/>
    </source>
</evidence>
<dbReference type="PANTHER" id="PTHR24045:SF0">
    <property type="entry name" value="N-ACETYLGLUCOSAMINE-1-PHOSPHOTRANSFERASE SUBUNITS ALPHA_BETA"/>
    <property type="match status" value="1"/>
</dbReference>
<sequence>MSIGDAESASAARGGVGGADAPKLVVRSNSERSRAVHLYRRFVPDALRSKVAESVSPQTRTRIVTGVGTAVPRAASEVRRRAFQVRHAQYVSAPGRILLADAGALRVAELVPTVSPLGAQRRNLDRVRAALEAAGVPYFCVRGHAPHASVVAVRESHRRSALVAVRQACGQAPGYVSLLRAAAKTFATATPGFEAAVWAAAERASVIRLFWLQAADPAGNLVFGEDYGCDIEFWREDSGMLVAPRPNRVADAVPAGTRIVDAEEALTTPWAPRGDRGRSRPIPEEFDLPLTDDITFPVDAVYTWVDGNDPAWRARRDKALADAGGSTALNGQAANDARYTSRDELRYSLRSIDMYAPWIRTVYLVTDRQTPAWLDTDHPRVKIVDHRDIFTDPDALPTFNSHAIESQLHHIDGLAEHFLYFNDDVFLGRPVTPATFFHANGLAKHFTSP</sequence>
<gene>
    <name evidence="7" type="ORF">AB0C36_41610</name>
</gene>
<reference evidence="7 8" key="1">
    <citation type="submission" date="2024-06" db="EMBL/GenBank/DDBJ databases">
        <title>The Natural Products Discovery Center: Release of the First 8490 Sequenced Strains for Exploring Actinobacteria Biosynthetic Diversity.</title>
        <authorList>
            <person name="Kalkreuter E."/>
            <person name="Kautsar S.A."/>
            <person name="Yang D."/>
            <person name="Bader C.D."/>
            <person name="Teijaro C.N."/>
            <person name="Fluegel L."/>
            <person name="Davis C.M."/>
            <person name="Simpson J.R."/>
            <person name="Lauterbach L."/>
            <person name="Steele A.D."/>
            <person name="Gui C."/>
            <person name="Meng S."/>
            <person name="Li G."/>
            <person name="Viehrig K."/>
            <person name="Ye F."/>
            <person name="Su P."/>
            <person name="Kiefer A.F."/>
            <person name="Nichols A."/>
            <person name="Cepeda A.J."/>
            <person name="Yan W."/>
            <person name="Fan B."/>
            <person name="Jiang Y."/>
            <person name="Adhikari A."/>
            <person name="Zheng C.-J."/>
            <person name="Schuster L."/>
            <person name="Cowan T.M."/>
            <person name="Smanski M.J."/>
            <person name="Chevrette M.G."/>
            <person name="De Carvalho L.P.S."/>
            <person name="Shen B."/>
        </authorList>
    </citation>
    <scope>NUCLEOTIDE SEQUENCE [LARGE SCALE GENOMIC DNA]</scope>
    <source>
        <strain evidence="7 8">NPDC048946</strain>
    </source>
</reference>
<evidence type="ECO:0000313" key="7">
    <source>
        <dbReference type="EMBL" id="MEU8139981.1"/>
    </source>
</evidence>
<dbReference type="InterPro" id="IPR031358">
    <property type="entry name" value="Stealth_CR1"/>
</dbReference>
<feature type="domain" description="Stealth protein CR2 conserved region 2" evidence="5">
    <location>
        <begin position="338"/>
        <end position="443"/>
    </location>
</feature>